<feature type="region of interest" description="Disordered" evidence="1">
    <location>
        <begin position="208"/>
        <end position="255"/>
    </location>
</feature>
<evidence type="ECO:0000313" key="3">
    <source>
        <dbReference type="Proteomes" id="UP000023152"/>
    </source>
</evidence>
<feature type="compositionally biased region" description="Polar residues" evidence="1">
    <location>
        <begin position="217"/>
        <end position="255"/>
    </location>
</feature>
<proteinExistence type="predicted"/>
<protein>
    <submittedName>
        <fullName evidence="2">Uncharacterized protein</fullName>
    </submittedName>
</protein>
<dbReference type="Proteomes" id="UP000023152">
    <property type="component" value="Unassembled WGS sequence"/>
</dbReference>
<dbReference type="EMBL" id="ASPP01021594">
    <property type="protein sequence ID" value="ETO12249.1"/>
    <property type="molecule type" value="Genomic_DNA"/>
</dbReference>
<keyword evidence="3" id="KW-1185">Reference proteome</keyword>
<feature type="non-terminal residue" evidence="2">
    <location>
        <position position="1"/>
    </location>
</feature>
<gene>
    <name evidence="2" type="ORF">RFI_25129</name>
</gene>
<dbReference type="AlphaFoldDB" id="X6MEB2"/>
<evidence type="ECO:0000313" key="2">
    <source>
        <dbReference type="EMBL" id="ETO12249.1"/>
    </source>
</evidence>
<reference evidence="2 3" key="1">
    <citation type="journal article" date="2013" name="Curr. Biol.">
        <title>The Genome of the Foraminiferan Reticulomyxa filosa.</title>
        <authorList>
            <person name="Glockner G."/>
            <person name="Hulsmann N."/>
            <person name="Schleicher M."/>
            <person name="Noegel A.A."/>
            <person name="Eichinger L."/>
            <person name="Gallinger C."/>
            <person name="Pawlowski J."/>
            <person name="Sierra R."/>
            <person name="Euteneuer U."/>
            <person name="Pillet L."/>
            <person name="Moustafa A."/>
            <person name="Platzer M."/>
            <person name="Groth M."/>
            <person name="Szafranski K."/>
            <person name="Schliwa M."/>
        </authorList>
    </citation>
    <scope>NUCLEOTIDE SEQUENCE [LARGE SCALE GENOMIC DNA]</scope>
</reference>
<comment type="caution">
    <text evidence="2">The sequence shown here is derived from an EMBL/GenBank/DDBJ whole genome shotgun (WGS) entry which is preliminary data.</text>
</comment>
<name>X6MEB2_RETFI</name>
<organism evidence="2 3">
    <name type="scientific">Reticulomyxa filosa</name>
    <dbReference type="NCBI Taxonomy" id="46433"/>
    <lineage>
        <taxon>Eukaryota</taxon>
        <taxon>Sar</taxon>
        <taxon>Rhizaria</taxon>
        <taxon>Retaria</taxon>
        <taxon>Foraminifera</taxon>
        <taxon>Monothalamids</taxon>
        <taxon>Reticulomyxidae</taxon>
        <taxon>Reticulomyxa</taxon>
    </lineage>
</organism>
<evidence type="ECO:0000256" key="1">
    <source>
        <dbReference type="SAM" id="MobiDB-lite"/>
    </source>
</evidence>
<accession>X6MEB2</accession>
<sequence>RIRDSQLKPALNSLISLYEETSKKDAFGSWYQNVGRKKLDLLLDENNHSSDLASPMCLVYLVIEFERHLIFERLDPEFLRNRQDWIANILECEQFEDVIPFIEQLSDAIRDPPFFTTAVRTLSDETMFHDAPLELCFLVMEFVTDVENVAEFFESAVLSDSKLPLFTSTQYDSLMSKISRFGVSTRRDLEEFVKMLDDAEKLRMKQIMPKPEPDPKPQSQANPVQSSAYDDSTWANVFNPSENNPAQAFNNWEPF</sequence>